<sequence>MKSLEIEELQESLRSLDEEYDVILYGSHVEGGIRPKSDIDIAVISHEKNVDRNIVLQEKLLGKFPLAFDVRVFELLPIYIQISIIDNYKVVFGDILEISEYFYSFRKRWDDCKHRILSNQFSSHHERLTLIK</sequence>
<dbReference type="InterPro" id="IPR043519">
    <property type="entry name" value="NT_sf"/>
</dbReference>
<dbReference type="EMBL" id="LAZR01006270">
    <property type="protein sequence ID" value="KKM93387.1"/>
    <property type="molecule type" value="Genomic_DNA"/>
</dbReference>
<dbReference type="InterPro" id="IPR041633">
    <property type="entry name" value="Polbeta"/>
</dbReference>
<feature type="domain" description="Polymerase beta nucleotidyltransferase" evidence="1">
    <location>
        <begin position="8"/>
        <end position="92"/>
    </location>
</feature>
<name>A0A0F9PJC6_9ZZZZ</name>
<dbReference type="CDD" id="cd05403">
    <property type="entry name" value="NT_KNTase_like"/>
    <property type="match status" value="1"/>
</dbReference>
<dbReference type="AlphaFoldDB" id="A0A0F9PJC6"/>
<organism evidence="2">
    <name type="scientific">marine sediment metagenome</name>
    <dbReference type="NCBI Taxonomy" id="412755"/>
    <lineage>
        <taxon>unclassified sequences</taxon>
        <taxon>metagenomes</taxon>
        <taxon>ecological metagenomes</taxon>
    </lineage>
</organism>
<evidence type="ECO:0000313" key="2">
    <source>
        <dbReference type="EMBL" id="KKM93387.1"/>
    </source>
</evidence>
<proteinExistence type="predicted"/>
<protein>
    <recommendedName>
        <fullName evidence="1">Polymerase beta nucleotidyltransferase domain-containing protein</fullName>
    </recommendedName>
</protein>
<gene>
    <name evidence="2" type="ORF">LCGC14_1208930</name>
</gene>
<accession>A0A0F9PJC6</accession>
<evidence type="ECO:0000259" key="1">
    <source>
        <dbReference type="Pfam" id="PF18765"/>
    </source>
</evidence>
<reference evidence="2" key="1">
    <citation type="journal article" date="2015" name="Nature">
        <title>Complex archaea that bridge the gap between prokaryotes and eukaryotes.</title>
        <authorList>
            <person name="Spang A."/>
            <person name="Saw J.H."/>
            <person name="Jorgensen S.L."/>
            <person name="Zaremba-Niedzwiedzka K."/>
            <person name="Martijn J."/>
            <person name="Lind A.E."/>
            <person name="van Eijk R."/>
            <person name="Schleper C."/>
            <person name="Guy L."/>
            <person name="Ettema T.J."/>
        </authorList>
    </citation>
    <scope>NUCLEOTIDE SEQUENCE</scope>
</reference>
<dbReference type="Gene3D" id="3.30.460.10">
    <property type="entry name" value="Beta Polymerase, domain 2"/>
    <property type="match status" value="1"/>
</dbReference>
<dbReference type="SUPFAM" id="SSF81301">
    <property type="entry name" value="Nucleotidyltransferase"/>
    <property type="match status" value="1"/>
</dbReference>
<dbReference type="Pfam" id="PF18765">
    <property type="entry name" value="Polbeta"/>
    <property type="match status" value="1"/>
</dbReference>
<comment type="caution">
    <text evidence="2">The sequence shown here is derived from an EMBL/GenBank/DDBJ whole genome shotgun (WGS) entry which is preliminary data.</text>
</comment>